<dbReference type="PATRIC" id="fig|1609559.3.peg.1331"/>
<evidence type="ECO:0000256" key="2">
    <source>
        <dbReference type="ARBA" id="ARBA00023277"/>
    </source>
</evidence>
<reference evidence="3 4" key="2">
    <citation type="journal article" date="2016" name="Int. J. Syst. Evol. Microbiol.">
        <title>Pyrococcus kukulkanii sp. nov., a hyperthermophilic, piezophilic archaeon isolated from a deep-sea hydrothermal vent.</title>
        <authorList>
            <person name="Callac N."/>
            <person name="Oger P."/>
            <person name="Lesongeur F."/>
            <person name="Rattray J.E."/>
            <person name="Vannier P."/>
            <person name="Michoud G."/>
            <person name="Beauverger M."/>
            <person name="Gayet N."/>
            <person name="Rouxel O."/>
            <person name="Jebbar M."/>
            <person name="Godfroy A."/>
        </authorList>
    </citation>
    <scope>NUCLEOTIDE SEQUENCE [LARGE SCALE GENOMIC DNA]</scope>
    <source>
        <strain evidence="3 4">NCB100</strain>
    </source>
</reference>
<dbReference type="EMBL" id="CP010835">
    <property type="protein sequence ID" value="AMM54140.1"/>
    <property type="molecule type" value="Genomic_DNA"/>
</dbReference>
<dbReference type="OrthoDB" id="26618at2157"/>
<proteinExistence type="predicted"/>
<keyword evidence="1" id="KW-0413">Isomerase</keyword>
<dbReference type="Proteomes" id="UP000070587">
    <property type="component" value="Chromosome"/>
</dbReference>
<accession>A0A127B9W2</accession>
<dbReference type="RefSeq" id="WP_068322436.1">
    <property type="nucleotide sequence ID" value="NZ_CP010835.1"/>
</dbReference>
<dbReference type="GeneID" id="28491440"/>
<protein>
    <recommendedName>
        <fullName evidence="5">Fucose isomerase</fullName>
    </recommendedName>
</protein>
<dbReference type="PANTHER" id="PTHR36120">
    <property type="entry name" value="FUCOSE ISOMERASE"/>
    <property type="match status" value="1"/>
</dbReference>
<evidence type="ECO:0000256" key="1">
    <source>
        <dbReference type="ARBA" id="ARBA00023235"/>
    </source>
</evidence>
<dbReference type="KEGG" id="pyc:TQ32_06355"/>
<sequence>MKIVGLFLASELHGESYYRKVMESFREVFPKDLVSFKGVNEVSGVDGADIVLLFLLTGGTSKKAKEVIKAGKPTILITHGKHNSLPSGLSAKAWAEANGYNVYLYHVESPEELIGLIRGLKAYKRLKGLRILEITSDGKVSENAKAFSGVFGSKVYAISYERIKEVGWSASESEIKDLLAKVRVLINAEGEKVRDVVRIYYALKKLKDEYKANAIVIDCFPFVIKYKVTPCLAVAMMNAEGIPTACEDDFHSLLMLTISYELTDSPGWIANPSGFTKNGELKLAHCTIAPTLGRNCSLVSHFESGCPYAVTCEIKYGRLIIGRVSLDYSKLSYFVARKVRSGLLEEGLCRTQLVVDIGREFLEKALGNHHVVMPYTPEALEGLKVVSWLLG</sequence>
<dbReference type="SUPFAM" id="SSF53743">
    <property type="entry name" value="FucI/AraA N-terminal and middle domains"/>
    <property type="match status" value="1"/>
</dbReference>
<dbReference type="AlphaFoldDB" id="A0A127B9W2"/>
<evidence type="ECO:0008006" key="5">
    <source>
        <dbReference type="Google" id="ProtNLM"/>
    </source>
</evidence>
<dbReference type="PANTHER" id="PTHR36120:SF2">
    <property type="entry name" value="FUCOSE ISOMERASE"/>
    <property type="match status" value="1"/>
</dbReference>
<name>A0A127B9W2_9EURY</name>
<keyword evidence="2" id="KW-0119">Carbohydrate metabolism</keyword>
<reference evidence="4" key="1">
    <citation type="submission" date="2015-02" db="EMBL/GenBank/DDBJ databases">
        <title>Pyrococcus kukulkanii sp. nov., a novel hyperthermophilic archaeon isolated from a deep-sea hydrothermal vent at the Guaymas Basin.</title>
        <authorList>
            <person name="Oger P.M."/>
            <person name="Callac N."/>
            <person name="Jebbar M."/>
            <person name="Godfroy A."/>
        </authorList>
    </citation>
    <scope>NUCLEOTIDE SEQUENCE [LARGE SCALE GENOMIC DNA]</scope>
    <source>
        <strain evidence="4">NCB100</strain>
    </source>
</reference>
<organism evidence="3 4">
    <name type="scientific">Pyrococcus kukulkanii</name>
    <dbReference type="NCBI Taxonomy" id="1609559"/>
    <lineage>
        <taxon>Archaea</taxon>
        <taxon>Methanobacteriati</taxon>
        <taxon>Methanobacteriota</taxon>
        <taxon>Thermococci</taxon>
        <taxon>Thermococcales</taxon>
        <taxon>Thermococcaceae</taxon>
        <taxon>Pyrococcus</taxon>
    </lineage>
</organism>
<dbReference type="InterPro" id="IPR009015">
    <property type="entry name" value="Fucose_isomerase_N/cen_sf"/>
</dbReference>
<dbReference type="GO" id="GO:0016861">
    <property type="term" value="F:intramolecular oxidoreductase activity, interconverting aldoses and ketoses"/>
    <property type="evidence" value="ECO:0007669"/>
    <property type="project" value="InterPro"/>
</dbReference>
<evidence type="ECO:0000313" key="3">
    <source>
        <dbReference type="EMBL" id="AMM54140.1"/>
    </source>
</evidence>
<gene>
    <name evidence="3" type="ORF">TQ32_06355</name>
</gene>
<dbReference type="STRING" id="1609559.TQ32_06355"/>
<dbReference type="GO" id="GO:0005996">
    <property type="term" value="P:monosaccharide metabolic process"/>
    <property type="evidence" value="ECO:0007669"/>
    <property type="project" value="InterPro"/>
</dbReference>
<evidence type="ECO:0000313" key="4">
    <source>
        <dbReference type="Proteomes" id="UP000070587"/>
    </source>
</evidence>
<dbReference type="GO" id="GO:0005737">
    <property type="term" value="C:cytoplasm"/>
    <property type="evidence" value="ECO:0007669"/>
    <property type="project" value="InterPro"/>
</dbReference>